<reference evidence="2" key="1">
    <citation type="submission" date="2020-10" db="EMBL/GenBank/DDBJ databases">
        <title>An improved Amphimedon queenslandica hologenome assembly reveals how three proteobacterial symbionts can extend the metabolic phenotypic of their marine sponge host.</title>
        <authorList>
            <person name="Degnan B."/>
            <person name="Degnan S."/>
            <person name="Xiang X."/>
        </authorList>
    </citation>
    <scope>NUCLEOTIDE SEQUENCE</scope>
    <source>
        <strain evidence="2">AqS2</strain>
    </source>
</reference>
<comment type="caution">
    <text evidence="2">The sequence shown here is derived from an EMBL/GenBank/DDBJ whole genome shotgun (WGS) entry which is preliminary data.</text>
</comment>
<name>A0A930UIU7_9GAMM</name>
<evidence type="ECO:0000256" key="1">
    <source>
        <dbReference type="SAM" id="Phobius"/>
    </source>
</evidence>
<evidence type="ECO:0000313" key="3">
    <source>
        <dbReference type="Proteomes" id="UP000604381"/>
    </source>
</evidence>
<feature type="transmembrane region" description="Helical" evidence="1">
    <location>
        <begin position="17"/>
        <end position="40"/>
    </location>
</feature>
<keyword evidence="1" id="KW-1133">Transmembrane helix</keyword>
<protein>
    <submittedName>
        <fullName evidence="2">Uncharacterized protein</fullName>
    </submittedName>
</protein>
<dbReference type="Proteomes" id="UP000604381">
    <property type="component" value="Unassembled WGS sequence"/>
</dbReference>
<keyword evidence="3" id="KW-1185">Reference proteome</keyword>
<dbReference type="EMBL" id="JADHEI010000062">
    <property type="protein sequence ID" value="MBF2736009.1"/>
    <property type="molecule type" value="Genomic_DNA"/>
</dbReference>
<sequence>MAYYRPDGTPTTPMREIALAVGTFGLWTGLCLIMEVWALYKGRDNKQKTLP</sequence>
<gene>
    <name evidence="2" type="ORF">ISN26_08125</name>
</gene>
<proteinExistence type="predicted"/>
<dbReference type="AlphaFoldDB" id="A0A930UIU7"/>
<organism evidence="2 3">
    <name type="scientific">Candidatus Amphirhobacter heronislandensis</name>
    <dbReference type="NCBI Taxonomy" id="1732024"/>
    <lineage>
        <taxon>Bacteria</taxon>
        <taxon>Pseudomonadati</taxon>
        <taxon>Pseudomonadota</taxon>
        <taxon>Gammaproteobacteria</taxon>
        <taxon>Candidatus Tethybacterales</taxon>
        <taxon>Candidatus Tethybacteraceae</taxon>
        <taxon>Candidatus Amphirhobacter</taxon>
    </lineage>
</organism>
<keyword evidence="1" id="KW-0472">Membrane</keyword>
<keyword evidence="1" id="KW-0812">Transmembrane</keyword>
<evidence type="ECO:0000313" key="2">
    <source>
        <dbReference type="EMBL" id="MBF2736009.1"/>
    </source>
</evidence>
<accession>A0A930UIU7</accession>